<reference evidence="4 5" key="1">
    <citation type="journal article" date="2022" name="Front. Cell. Infect. Microbiol.">
        <title>The Genomes of Two Strains of Taenia crassiceps the Animal Model for the Study of Human Cysticercosis.</title>
        <authorList>
            <person name="Bobes R.J."/>
            <person name="Estrada K."/>
            <person name="Rios-Valencia D.G."/>
            <person name="Calderon-Gallegos A."/>
            <person name="de la Torre P."/>
            <person name="Carrero J.C."/>
            <person name="Sanchez-Flores A."/>
            <person name="Laclette J.P."/>
        </authorList>
    </citation>
    <scope>NUCLEOTIDE SEQUENCE [LARGE SCALE GENOMIC DNA]</scope>
    <source>
        <strain evidence="4">WFUcys</strain>
    </source>
</reference>
<evidence type="ECO:0000256" key="2">
    <source>
        <dbReference type="SAM" id="MobiDB-lite"/>
    </source>
</evidence>
<evidence type="ECO:0000259" key="3">
    <source>
        <dbReference type="PROSITE" id="PS50018"/>
    </source>
</evidence>
<feature type="compositionally biased region" description="Acidic residues" evidence="2">
    <location>
        <begin position="234"/>
        <end position="245"/>
    </location>
</feature>
<organism evidence="4 5">
    <name type="scientific">Taenia crassiceps</name>
    <dbReference type="NCBI Taxonomy" id="6207"/>
    <lineage>
        <taxon>Eukaryota</taxon>
        <taxon>Metazoa</taxon>
        <taxon>Spiralia</taxon>
        <taxon>Lophotrochozoa</taxon>
        <taxon>Platyhelminthes</taxon>
        <taxon>Cestoda</taxon>
        <taxon>Eucestoda</taxon>
        <taxon>Cyclophyllidea</taxon>
        <taxon>Taeniidae</taxon>
        <taxon>Taenia</taxon>
    </lineage>
</organism>
<feature type="region of interest" description="Disordered" evidence="2">
    <location>
        <begin position="417"/>
        <end position="444"/>
    </location>
</feature>
<feature type="compositionally biased region" description="Polar residues" evidence="2">
    <location>
        <begin position="684"/>
        <end position="693"/>
    </location>
</feature>
<feature type="region of interest" description="Disordered" evidence="2">
    <location>
        <begin position="1242"/>
        <end position="1265"/>
    </location>
</feature>
<gene>
    <name evidence="4" type="ORF">TcWFU_007977</name>
</gene>
<comment type="caution">
    <text evidence="4">The sequence shown here is derived from an EMBL/GenBank/DDBJ whole genome shotgun (WGS) entry which is preliminary data.</text>
</comment>
<dbReference type="EMBL" id="JAKROA010000004">
    <property type="protein sequence ID" value="KAL5108041.1"/>
    <property type="molecule type" value="Genomic_DNA"/>
</dbReference>
<feature type="region of interest" description="Disordered" evidence="2">
    <location>
        <begin position="503"/>
        <end position="522"/>
    </location>
</feature>
<dbReference type="Pfam" id="PF00616">
    <property type="entry name" value="RasGAP"/>
    <property type="match status" value="1"/>
</dbReference>
<feature type="region of interest" description="Disordered" evidence="2">
    <location>
        <begin position="234"/>
        <end position="271"/>
    </location>
</feature>
<dbReference type="PANTHER" id="PTHR10194:SF60">
    <property type="entry name" value="RAS GTPASE-ACTIVATING PROTEIN RASKOL"/>
    <property type="match status" value="1"/>
</dbReference>
<name>A0ABR4QET6_9CEST</name>
<keyword evidence="5" id="KW-1185">Reference proteome</keyword>
<protein>
    <submittedName>
        <fullName evidence="4">Ras GTPase-activating protein gap-2</fullName>
    </submittedName>
</protein>
<keyword evidence="1" id="KW-0343">GTPase activation</keyword>
<dbReference type="SUPFAM" id="SSF48350">
    <property type="entry name" value="GTPase activation domain, GAP"/>
    <property type="match status" value="1"/>
</dbReference>
<dbReference type="InterPro" id="IPR023152">
    <property type="entry name" value="RasGAP_CS"/>
</dbReference>
<dbReference type="PROSITE" id="PS50018">
    <property type="entry name" value="RAS_GTPASE_ACTIV_2"/>
    <property type="match status" value="1"/>
</dbReference>
<dbReference type="SMART" id="SM00323">
    <property type="entry name" value="RasGAP"/>
    <property type="match status" value="1"/>
</dbReference>
<dbReference type="Proteomes" id="UP001651158">
    <property type="component" value="Unassembled WGS sequence"/>
</dbReference>
<evidence type="ECO:0000313" key="4">
    <source>
        <dbReference type="EMBL" id="KAL5108041.1"/>
    </source>
</evidence>
<feature type="compositionally biased region" description="Low complexity" evidence="2">
    <location>
        <begin position="417"/>
        <end position="432"/>
    </location>
</feature>
<dbReference type="InterPro" id="IPR008936">
    <property type="entry name" value="Rho_GTPase_activation_prot"/>
</dbReference>
<evidence type="ECO:0000256" key="1">
    <source>
        <dbReference type="ARBA" id="ARBA00022468"/>
    </source>
</evidence>
<feature type="compositionally biased region" description="Low complexity" evidence="2">
    <location>
        <begin position="503"/>
        <end position="516"/>
    </location>
</feature>
<dbReference type="PROSITE" id="PS00509">
    <property type="entry name" value="RAS_GTPASE_ACTIV_1"/>
    <property type="match status" value="1"/>
</dbReference>
<feature type="compositionally biased region" description="Low complexity" evidence="2">
    <location>
        <begin position="1161"/>
        <end position="1171"/>
    </location>
</feature>
<sequence length="1365" mass="150203">MPILSSVAQMRVKSWKAEEVEKRRVLSQQFSQDEKTEVSNRPGLVAATSQPSVYLAAHAVKGTWPTVENIIRAHSVTHATEETIIRDPEFVKRRATTIDTDMSTPQRQSKTGSRRRLFSLFSKQGNGIRDKATLRVKQDCPTTDNLSNDSASLNVVQNLVDLLGRQKSELKFTVSSLHDSIVHQGKNCFQVSTFFPPVRSSTRSINGLEDPRQERVTSLSRRWAQERYRSINFMDDDEDDDDDDASAVCLRRPAPERRRLNKQTTEDSPEPHSVHRIYACRSAAEKNYWLNKFQCVANPNLCSEKRTESNLHLCLQEIKGVPAGNEYFCEIYLDGALYAQTTPKTMLDSLAWSEDFEFSHLPSFSEIRVFLWMFMPYLAVEKKNRRVSLPRTGVVNDAERSSTYRISIPNHSNSLVSMGSEVSSSAETSGGVDDLRSRKRRRSMGLSNKKMSADLLLIAKFIIPSTDITGLVDTEAWYTSSLDASLKRRSYADSALHAVSMTATTNPSTASSNGASHRPSNIKRHSQLGLRLSRKALAQVARTPPRLRLTARLDKLTVLPVCGYASLLRALSSPTACTLLLRRLEPWLSVKSKAALAKSLLTMLQLRGEVPAFLAALVLSEVQEQDNPNMVLRSNSLATKAIELYLKQVGGAYLKAALSEFVTSVLLQTTVEVPGSAKEKRNSLSRLQTSTRRTSAEDMSAANHRTGVDFEVDPDKVTNSRQLLRNQANLLLLVRDVWRRIQATISAFPNELRITFSAIRDAMMPTSGSGDGLKSSQTENGALFEHVISACVFLRFVCPAILSPSLFGLAENFTEDTRAVRAFTLVAKTILNLANFTLFGDVKELHMDFLNRFVAEEMPTMRTLLWRLSEPSLQHDDSIESASIDSGLHTAQLVDVLTVMKHPPAEVVSGAASYGLGPAPLSTFCSQCSSIMLESNCHRPTSRTDFTKASAGSTAHVMSAASTNSNDEPLRRQWLTELQDIQFDVYVCHQAIFGIPGQLTSTGHSLELEQLNLASSLAHCHAQLQAAFGIVPLDKLDQPLKGLRAILASVTHLTVIDTKEWHSRDSERPCSQQSICLELASSVSALSLARSTPPDEQQSTTSRCEVEVTKVEENGVGAPKLETPVFTAKARSAQLVEQRTAFYRHHLSHHLHIKQHGDSTQTLSSTLNTSSEPGPLYTGGTTIQPTDKCIVQTTTNSRLTATTNESSWSLLHAAVPTPSPSAHPNATSTFYFDSSCASMNFPSPPSSSGSGGSGRPSNHPIMGTSLYSAGGSGGIQRSCTFPNSQQEVLAAASRPLQSLYNPSCTSGRTLVSVETQTSREQMTELDEAVGEVVGIVKRNQRPAARRHLYINILDDFEGGNVKLSS</sequence>
<accession>A0ABR4QET6</accession>
<evidence type="ECO:0000313" key="5">
    <source>
        <dbReference type="Proteomes" id="UP001651158"/>
    </source>
</evidence>
<feature type="domain" description="Ras-GAP" evidence="3">
    <location>
        <begin position="592"/>
        <end position="835"/>
    </location>
</feature>
<dbReference type="InterPro" id="IPR001936">
    <property type="entry name" value="RasGAP_dom"/>
</dbReference>
<feature type="region of interest" description="Disordered" evidence="2">
    <location>
        <begin position="1161"/>
        <end position="1182"/>
    </location>
</feature>
<dbReference type="PANTHER" id="PTHR10194">
    <property type="entry name" value="RAS GTPASE-ACTIVATING PROTEINS"/>
    <property type="match status" value="1"/>
</dbReference>
<dbReference type="Gene3D" id="1.10.506.10">
    <property type="entry name" value="GTPase Activation - p120gap, domain 1"/>
    <property type="match status" value="3"/>
</dbReference>
<feature type="region of interest" description="Disordered" evidence="2">
    <location>
        <begin position="678"/>
        <end position="702"/>
    </location>
</feature>
<proteinExistence type="predicted"/>
<dbReference type="InterPro" id="IPR039360">
    <property type="entry name" value="Ras_GTPase"/>
</dbReference>